<protein>
    <recommendedName>
        <fullName evidence="5">DUF1835 domain-containing protein</fullName>
    </recommendedName>
</protein>
<name>A0A1A9I342_9BACT</name>
<accession>A0A1A9I342</accession>
<evidence type="ECO:0000313" key="4">
    <source>
        <dbReference type="Proteomes" id="UP000077667"/>
    </source>
</evidence>
<dbReference type="KEGG" id="nia:A8C56_09020"/>
<dbReference type="Proteomes" id="UP000077667">
    <property type="component" value="Chromosome"/>
</dbReference>
<feature type="domain" description="DUF3658" evidence="2">
    <location>
        <begin position="158"/>
        <end position="257"/>
    </location>
</feature>
<gene>
    <name evidence="3" type="ORF">A8C56_09020</name>
</gene>
<dbReference type="AlphaFoldDB" id="A0A1A9I342"/>
<evidence type="ECO:0000259" key="1">
    <source>
        <dbReference type="Pfam" id="PF08874"/>
    </source>
</evidence>
<evidence type="ECO:0000313" key="3">
    <source>
        <dbReference type="EMBL" id="ANH81102.1"/>
    </source>
</evidence>
<evidence type="ECO:0008006" key="5">
    <source>
        <dbReference type="Google" id="ProtNLM"/>
    </source>
</evidence>
<dbReference type="InterPro" id="IPR022123">
    <property type="entry name" value="DUF3658"/>
</dbReference>
<dbReference type="STRING" id="1176587.A8C56_09020"/>
<organism evidence="3 4">
    <name type="scientific">Niabella ginsenosidivorans</name>
    <dbReference type="NCBI Taxonomy" id="1176587"/>
    <lineage>
        <taxon>Bacteria</taxon>
        <taxon>Pseudomonadati</taxon>
        <taxon>Bacteroidota</taxon>
        <taxon>Chitinophagia</taxon>
        <taxon>Chitinophagales</taxon>
        <taxon>Chitinophagaceae</taxon>
        <taxon>Niabella</taxon>
    </lineage>
</organism>
<keyword evidence="4" id="KW-1185">Reference proteome</keyword>
<reference evidence="3 4" key="1">
    <citation type="submission" date="2016-05" db="EMBL/GenBank/DDBJ databases">
        <title>Niabella ginsenosidivorans BS26 whole genome sequencing.</title>
        <authorList>
            <person name="Im W.T."/>
            <person name="Siddiqi M.Z."/>
        </authorList>
    </citation>
    <scope>NUCLEOTIDE SEQUENCE [LARGE SCALE GENOMIC DNA]</scope>
    <source>
        <strain evidence="3 4">BS26</strain>
    </source>
</reference>
<dbReference type="Pfam" id="PF08874">
    <property type="entry name" value="DUF1835"/>
    <property type="match status" value="1"/>
</dbReference>
<dbReference type="EMBL" id="CP015772">
    <property type="protein sequence ID" value="ANH81102.1"/>
    <property type="molecule type" value="Genomic_DNA"/>
</dbReference>
<proteinExistence type="predicted"/>
<feature type="domain" description="DUF1835" evidence="1">
    <location>
        <begin position="2"/>
        <end position="125"/>
    </location>
</feature>
<dbReference type="Pfam" id="PF12395">
    <property type="entry name" value="DUF3658"/>
    <property type="match status" value="1"/>
</dbReference>
<dbReference type="RefSeq" id="WP_067754763.1">
    <property type="nucleotide sequence ID" value="NZ_CP015772.1"/>
</dbReference>
<sequence>MIHIVFNQSEVELMKKVMELDDTLQGDVVQIKDDFAVGPILELDTAEGWNARVEWWRMISAGSPYPSDLAGSFDDRKTVAELKERLEADPEAVIWIWMGQNQHDVCGYYWLIPQLKEFQGRIMVLYLNNLPFINEKGQLFYPSWLHEIQPKEFLKAKKLARPVTLSEFEIDPDEWNRLAQESAPVRILEGGKKLAGKEVSFYDAEILKNCTGEWQKASRVLSNTLNRMKIKTGDIFIMWRLKELIRSGKIAAEGDIDKDWKSFDVKAGSAKEPAITDDAPDAA</sequence>
<evidence type="ECO:0000259" key="2">
    <source>
        <dbReference type="Pfam" id="PF12395"/>
    </source>
</evidence>
<dbReference type="OrthoDB" id="648566at2"/>
<dbReference type="InterPro" id="IPR014973">
    <property type="entry name" value="DUF1835"/>
</dbReference>